<organism evidence="1 2">
    <name type="scientific">Pseudanabaena cinerea FACHB-1277</name>
    <dbReference type="NCBI Taxonomy" id="2949581"/>
    <lineage>
        <taxon>Bacteria</taxon>
        <taxon>Bacillati</taxon>
        <taxon>Cyanobacteriota</taxon>
        <taxon>Cyanophyceae</taxon>
        <taxon>Pseudanabaenales</taxon>
        <taxon>Pseudanabaenaceae</taxon>
        <taxon>Pseudanabaena</taxon>
        <taxon>Pseudanabaena cinerea</taxon>
    </lineage>
</organism>
<keyword evidence="2" id="KW-1185">Reference proteome</keyword>
<protein>
    <submittedName>
        <fullName evidence="1">Uncharacterized protein</fullName>
    </submittedName>
</protein>
<gene>
    <name evidence="1" type="ORF">H6F44_03670</name>
</gene>
<proteinExistence type="predicted"/>
<evidence type="ECO:0000313" key="1">
    <source>
        <dbReference type="EMBL" id="MBD2149226.1"/>
    </source>
</evidence>
<accession>A0A926Z4H6</accession>
<dbReference type="AlphaFoldDB" id="A0A926Z4H6"/>
<dbReference type="RefSeq" id="WP_190349577.1">
    <property type="nucleotide sequence ID" value="NZ_JACJPY010000006.1"/>
</dbReference>
<dbReference type="EMBL" id="JACJPY010000006">
    <property type="protein sequence ID" value="MBD2149226.1"/>
    <property type="molecule type" value="Genomic_DNA"/>
</dbReference>
<name>A0A926Z4H6_9CYAN</name>
<dbReference type="Proteomes" id="UP000631421">
    <property type="component" value="Unassembled WGS sequence"/>
</dbReference>
<comment type="caution">
    <text evidence="1">The sequence shown here is derived from an EMBL/GenBank/DDBJ whole genome shotgun (WGS) entry which is preliminary data.</text>
</comment>
<reference evidence="1" key="1">
    <citation type="journal article" date="2015" name="ISME J.">
        <title>Draft Genome Sequence of Streptomyces incarnatus NRRL8089, which Produces the Nucleoside Antibiotic Sinefungin.</title>
        <authorList>
            <person name="Oshima K."/>
            <person name="Hattori M."/>
            <person name="Shimizu H."/>
            <person name="Fukuda K."/>
            <person name="Nemoto M."/>
            <person name="Inagaki K."/>
            <person name="Tamura T."/>
        </authorList>
    </citation>
    <scope>NUCLEOTIDE SEQUENCE</scope>
    <source>
        <strain evidence="1">FACHB-1277</strain>
    </source>
</reference>
<sequence length="65" mass="7631">MSQVNLQRVKILTEQIKFETSQPMTDWDLVQHLLDELMENHQQYKSYALSNNLIPYHSPVSKIAS</sequence>
<reference evidence="1" key="2">
    <citation type="submission" date="2020-08" db="EMBL/GenBank/DDBJ databases">
        <authorList>
            <person name="Chen M."/>
            <person name="Teng W."/>
            <person name="Zhao L."/>
            <person name="Hu C."/>
            <person name="Zhou Y."/>
            <person name="Han B."/>
            <person name="Song L."/>
            <person name="Shu W."/>
        </authorList>
    </citation>
    <scope>NUCLEOTIDE SEQUENCE</scope>
    <source>
        <strain evidence="1">FACHB-1277</strain>
    </source>
</reference>
<evidence type="ECO:0000313" key="2">
    <source>
        <dbReference type="Proteomes" id="UP000631421"/>
    </source>
</evidence>